<keyword evidence="2" id="KW-1185">Reference proteome</keyword>
<evidence type="ECO:0000313" key="2">
    <source>
        <dbReference type="Proteomes" id="UP001057402"/>
    </source>
</evidence>
<sequence>MAVQLLPCYGAGCQKRQAGRKLFVGQLSLSKALAVLVMLLLFALVTALFAWLSLAMGRVSIDDSIYTSEETNGDERTMGRRLLGLLPLHEQKKLEAMNKLEDVLLEPPRAASERSRTYQRRIKYMSDLMGEDSLKSYPRRVFIDVGPQEGDGAGWLERTYPKRGLQFEKYEMKAKEEEGVTEWMRERVREEEFVVMKAEAEEVEELVKSRDIRLVDELFLECKTKNNNTTNKKKKAYWECLALYGKLRDEGVAVHQWWG</sequence>
<dbReference type="EMBL" id="CM042886">
    <property type="protein sequence ID" value="KAI4339761.1"/>
    <property type="molecule type" value="Genomic_DNA"/>
</dbReference>
<organism evidence="1 2">
    <name type="scientific">Melastoma candidum</name>
    <dbReference type="NCBI Taxonomy" id="119954"/>
    <lineage>
        <taxon>Eukaryota</taxon>
        <taxon>Viridiplantae</taxon>
        <taxon>Streptophyta</taxon>
        <taxon>Embryophyta</taxon>
        <taxon>Tracheophyta</taxon>
        <taxon>Spermatophyta</taxon>
        <taxon>Magnoliopsida</taxon>
        <taxon>eudicotyledons</taxon>
        <taxon>Gunneridae</taxon>
        <taxon>Pentapetalae</taxon>
        <taxon>rosids</taxon>
        <taxon>malvids</taxon>
        <taxon>Myrtales</taxon>
        <taxon>Melastomataceae</taxon>
        <taxon>Melastomatoideae</taxon>
        <taxon>Melastomateae</taxon>
        <taxon>Melastoma</taxon>
    </lineage>
</organism>
<gene>
    <name evidence="1" type="ORF">MLD38_024669</name>
</gene>
<protein>
    <submittedName>
        <fullName evidence="1">Uncharacterized protein</fullName>
    </submittedName>
</protein>
<dbReference type="Proteomes" id="UP001057402">
    <property type="component" value="Chromosome 7"/>
</dbReference>
<comment type="caution">
    <text evidence="1">The sequence shown here is derived from an EMBL/GenBank/DDBJ whole genome shotgun (WGS) entry which is preliminary data.</text>
</comment>
<evidence type="ECO:0000313" key="1">
    <source>
        <dbReference type="EMBL" id="KAI4339761.1"/>
    </source>
</evidence>
<accession>A0ACB9NUQ3</accession>
<reference evidence="2" key="1">
    <citation type="journal article" date="2023" name="Front. Plant Sci.">
        <title>Chromosomal-level genome assembly of Melastoma candidum provides insights into trichome evolution.</title>
        <authorList>
            <person name="Zhong Y."/>
            <person name="Wu W."/>
            <person name="Sun C."/>
            <person name="Zou P."/>
            <person name="Liu Y."/>
            <person name="Dai S."/>
            <person name="Zhou R."/>
        </authorList>
    </citation>
    <scope>NUCLEOTIDE SEQUENCE [LARGE SCALE GENOMIC DNA]</scope>
</reference>
<proteinExistence type="predicted"/>
<name>A0ACB9NUQ3_9MYRT</name>